<evidence type="ECO:0000313" key="2">
    <source>
        <dbReference type="EMBL" id="RGX71575.1"/>
    </source>
</evidence>
<proteinExistence type="predicted"/>
<feature type="domain" description="Lipocalin-like" evidence="1">
    <location>
        <begin position="29"/>
        <end position="103"/>
    </location>
</feature>
<dbReference type="Pfam" id="PF13648">
    <property type="entry name" value="Lipocalin_4"/>
    <property type="match status" value="1"/>
</dbReference>
<evidence type="ECO:0000313" key="3">
    <source>
        <dbReference type="Proteomes" id="UP000286075"/>
    </source>
</evidence>
<comment type="caution">
    <text evidence="2">The sequence shown here is derived from an EMBL/GenBank/DDBJ whole genome shotgun (WGS) entry which is preliminary data.</text>
</comment>
<evidence type="ECO:0000259" key="1">
    <source>
        <dbReference type="Pfam" id="PF13648"/>
    </source>
</evidence>
<dbReference type="EMBL" id="QSCF01000089">
    <property type="protein sequence ID" value="RGX71575.1"/>
    <property type="molecule type" value="Genomic_DNA"/>
</dbReference>
<dbReference type="InterPro" id="IPR024311">
    <property type="entry name" value="Lipocalin-like"/>
</dbReference>
<reference evidence="2 3" key="1">
    <citation type="submission" date="2018-08" db="EMBL/GenBank/DDBJ databases">
        <title>A genome reference for cultivated species of the human gut microbiota.</title>
        <authorList>
            <person name="Zou Y."/>
            <person name="Xue W."/>
            <person name="Luo G."/>
        </authorList>
    </citation>
    <scope>NUCLEOTIDE SEQUENCE [LARGE SCALE GENOMIC DNA]</scope>
    <source>
        <strain evidence="2 3">OF03-9BH</strain>
    </source>
</reference>
<dbReference type="Proteomes" id="UP000286075">
    <property type="component" value="Unassembled WGS sequence"/>
</dbReference>
<organism evidence="2 3">
    <name type="scientific">Bacteroides stercorirosoris</name>
    <dbReference type="NCBI Taxonomy" id="871324"/>
    <lineage>
        <taxon>Bacteria</taxon>
        <taxon>Pseudomonadati</taxon>
        <taxon>Bacteroidota</taxon>
        <taxon>Bacteroidia</taxon>
        <taxon>Bacteroidales</taxon>
        <taxon>Bacteroidaceae</taxon>
        <taxon>Bacteroides</taxon>
    </lineage>
</organism>
<gene>
    <name evidence="2" type="ORF">DXA68_23865</name>
</gene>
<accession>A0A413GK68</accession>
<dbReference type="OrthoDB" id="1047826at2"/>
<name>A0A413GK68_9BACE</name>
<protein>
    <recommendedName>
        <fullName evidence="1">Lipocalin-like domain-containing protein</fullName>
    </recommendedName>
</protein>
<dbReference type="AlphaFoldDB" id="A0A413GK68"/>
<sequence length="122" mass="13938">MAIIAVIMSVNFMACSDDDEEDKQSNTVIGTWQVTASTYNEEIGDTYTFYSDGKGLLEWEDNDGNDSGTFKYKVNSDYTTISIDYEDGDGYEEICMSITDNALMQWTYADEEDYKMTLKRIK</sequence>